<dbReference type="Pfam" id="PF23559">
    <property type="entry name" value="WHD_DRP"/>
    <property type="match status" value="1"/>
</dbReference>
<dbReference type="GO" id="GO:0043531">
    <property type="term" value="F:ADP binding"/>
    <property type="evidence" value="ECO:0007669"/>
    <property type="project" value="InterPro"/>
</dbReference>
<evidence type="ECO:0008006" key="6">
    <source>
        <dbReference type="Google" id="ProtNLM"/>
    </source>
</evidence>
<dbReference type="InterPro" id="IPR027417">
    <property type="entry name" value="P-loop_NTPase"/>
</dbReference>
<accession>A0AAW1WYV4</accession>
<feature type="domain" description="Disease resistance protein winged helix" evidence="2">
    <location>
        <begin position="71"/>
        <end position="142"/>
    </location>
</feature>
<evidence type="ECO:0000313" key="5">
    <source>
        <dbReference type="Proteomes" id="UP001457282"/>
    </source>
</evidence>
<reference evidence="4 5" key="1">
    <citation type="journal article" date="2023" name="G3 (Bethesda)">
        <title>A chromosome-length genome assembly and annotation of blackberry (Rubus argutus, cv. 'Hillquist').</title>
        <authorList>
            <person name="Bruna T."/>
            <person name="Aryal R."/>
            <person name="Dudchenko O."/>
            <person name="Sargent D.J."/>
            <person name="Mead D."/>
            <person name="Buti M."/>
            <person name="Cavallini A."/>
            <person name="Hytonen T."/>
            <person name="Andres J."/>
            <person name="Pham M."/>
            <person name="Weisz D."/>
            <person name="Mascagni F."/>
            <person name="Usai G."/>
            <person name="Natali L."/>
            <person name="Bassil N."/>
            <person name="Fernandez G.E."/>
            <person name="Lomsadze A."/>
            <person name="Armour M."/>
            <person name="Olukolu B."/>
            <person name="Poorten T."/>
            <person name="Britton C."/>
            <person name="Davik J."/>
            <person name="Ashrafi H."/>
            <person name="Aiden E.L."/>
            <person name="Borodovsky M."/>
            <person name="Worthington M."/>
        </authorList>
    </citation>
    <scope>NUCLEOTIDE SEQUENCE [LARGE SCALE GENOMIC DNA]</scope>
    <source>
        <strain evidence="4">PI 553951</strain>
    </source>
</reference>
<dbReference type="Proteomes" id="UP001457282">
    <property type="component" value="Unassembled WGS sequence"/>
</dbReference>
<dbReference type="InterPro" id="IPR044974">
    <property type="entry name" value="Disease_R_plants"/>
</dbReference>
<dbReference type="SUPFAM" id="SSF52047">
    <property type="entry name" value="RNI-like"/>
    <property type="match status" value="1"/>
</dbReference>
<protein>
    <recommendedName>
        <fullName evidence="6">NB-ARC domain-containing protein</fullName>
    </recommendedName>
</protein>
<dbReference type="Pfam" id="PF23598">
    <property type="entry name" value="LRR_14"/>
    <property type="match status" value="1"/>
</dbReference>
<dbReference type="GO" id="GO:0098542">
    <property type="term" value="P:defense response to other organism"/>
    <property type="evidence" value="ECO:0007669"/>
    <property type="project" value="TreeGrafter"/>
</dbReference>
<dbReference type="Gene3D" id="3.40.50.300">
    <property type="entry name" value="P-loop containing nucleotide triphosphate hydrolases"/>
    <property type="match status" value="1"/>
</dbReference>
<dbReference type="Gene3D" id="3.80.10.10">
    <property type="entry name" value="Ribonuclease Inhibitor"/>
    <property type="match status" value="2"/>
</dbReference>
<evidence type="ECO:0000259" key="2">
    <source>
        <dbReference type="Pfam" id="PF23559"/>
    </source>
</evidence>
<name>A0AAW1WYV4_RUBAR</name>
<keyword evidence="1" id="KW-0677">Repeat</keyword>
<dbReference type="InterPro" id="IPR032675">
    <property type="entry name" value="LRR_dom_sf"/>
</dbReference>
<dbReference type="AlphaFoldDB" id="A0AAW1WYV4"/>
<dbReference type="InterPro" id="IPR058922">
    <property type="entry name" value="WHD_DRP"/>
</dbReference>
<dbReference type="InterPro" id="IPR055414">
    <property type="entry name" value="LRR_R13L4/SHOC2-like"/>
</dbReference>
<gene>
    <name evidence="4" type="ORF">M0R45_026034</name>
</gene>
<dbReference type="PANTHER" id="PTHR23155">
    <property type="entry name" value="DISEASE RESISTANCE PROTEIN RP"/>
    <property type="match status" value="1"/>
</dbReference>
<comment type="caution">
    <text evidence="4">The sequence shown here is derived from an EMBL/GenBank/DDBJ whole genome shotgun (WGS) entry which is preliminary data.</text>
</comment>
<organism evidence="4 5">
    <name type="scientific">Rubus argutus</name>
    <name type="common">Southern blackberry</name>
    <dbReference type="NCBI Taxonomy" id="59490"/>
    <lineage>
        <taxon>Eukaryota</taxon>
        <taxon>Viridiplantae</taxon>
        <taxon>Streptophyta</taxon>
        <taxon>Embryophyta</taxon>
        <taxon>Tracheophyta</taxon>
        <taxon>Spermatophyta</taxon>
        <taxon>Magnoliopsida</taxon>
        <taxon>eudicotyledons</taxon>
        <taxon>Gunneridae</taxon>
        <taxon>Pentapetalae</taxon>
        <taxon>rosids</taxon>
        <taxon>fabids</taxon>
        <taxon>Rosales</taxon>
        <taxon>Rosaceae</taxon>
        <taxon>Rosoideae</taxon>
        <taxon>Rosoideae incertae sedis</taxon>
        <taxon>Rubus</taxon>
    </lineage>
</organism>
<dbReference type="SUPFAM" id="SSF52540">
    <property type="entry name" value="P-loop containing nucleoside triphosphate hydrolases"/>
    <property type="match status" value="1"/>
</dbReference>
<evidence type="ECO:0000256" key="1">
    <source>
        <dbReference type="ARBA" id="ARBA00022737"/>
    </source>
</evidence>
<proteinExistence type="predicted"/>
<sequence>MQAPDVSESDNDMFTKLKDGLDDQDYLIVMDDVWPKPDLEIFWTELCNILPTKVGKSSCIIITTRYKDVARDFEIHVDQLIHWWLGDGLIQGEEGYSKTALEWGYEHLTKLATRCLLEVVDQRGYDGRIYKFKIHDMVREFITKIVEKQKFCNFSEEGMQIKIEDSRWLCLAEDMLLRKFVLLESLRVLDLSYSKLNMINVEDNSTPCSGICVKKFFQLIASLRRLACLNLTRVQKLLEVTSEIEKLLNLQVLVLNGCNNLGKIHPKISSLKRLVVLDIKICPLLQHLPRELGSLSYRQELSGFRVVSRAKTQGCTLLELGKLEQLRVLRITICDVAEISEEETKSLSSLQNLKVDWNDLKRVMPALRYMEISNCSNLKNFPIHVIQPGVWRK</sequence>
<keyword evidence="5" id="KW-1185">Reference proteome</keyword>
<feature type="domain" description="Disease resistance R13L4/SHOC-2-like LRR" evidence="3">
    <location>
        <begin position="184"/>
        <end position="355"/>
    </location>
</feature>
<dbReference type="PANTHER" id="PTHR23155:SF759">
    <property type="entry name" value="AAA+ ATPASE DOMAIN-CONTAINING PROTEIN"/>
    <property type="match status" value="1"/>
</dbReference>
<evidence type="ECO:0000259" key="3">
    <source>
        <dbReference type="Pfam" id="PF23598"/>
    </source>
</evidence>
<dbReference type="EMBL" id="JBEDUW010000005">
    <property type="protein sequence ID" value="KAK9928918.1"/>
    <property type="molecule type" value="Genomic_DNA"/>
</dbReference>
<evidence type="ECO:0000313" key="4">
    <source>
        <dbReference type="EMBL" id="KAK9928918.1"/>
    </source>
</evidence>